<gene>
    <name evidence="1" type="ORF">NIES30_11970</name>
</gene>
<dbReference type="RefSeq" id="WP_073608658.1">
    <property type="nucleotide sequence ID" value="NZ_MRCG01000008.1"/>
</dbReference>
<organism evidence="1 2">
    <name type="scientific">Phormidium tenue NIES-30</name>
    <dbReference type="NCBI Taxonomy" id="549789"/>
    <lineage>
        <taxon>Bacteria</taxon>
        <taxon>Bacillati</taxon>
        <taxon>Cyanobacteriota</taxon>
        <taxon>Cyanophyceae</taxon>
        <taxon>Oscillatoriophycideae</taxon>
        <taxon>Oscillatoriales</taxon>
        <taxon>Oscillatoriaceae</taxon>
        <taxon>Phormidium</taxon>
    </lineage>
</organism>
<accession>A0A1U7J4W5</accession>
<protein>
    <recommendedName>
        <fullName evidence="3">DUF4160 domain-containing protein</fullName>
    </recommendedName>
</protein>
<proteinExistence type="predicted"/>
<keyword evidence="2" id="KW-1185">Reference proteome</keyword>
<sequence length="83" mass="9436">MPILLRDKNLRVLVNPGDHDPLHVHVISSEFEVKIDISGDEACVLEKGQKHQNTTNAKHTRVALALCQANLQYLKTEARKYYV</sequence>
<evidence type="ECO:0000313" key="2">
    <source>
        <dbReference type="Proteomes" id="UP000185557"/>
    </source>
</evidence>
<name>A0A1U7J4W5_9CYAN</name>
<reference evidence="1 2" key="1">
    <citation type="submission" date="2016-11" db="EMBL/GenBank/DDBJ databases">
        <title>Draft Genome Sequences of Nine Cyanobacterial Strains from Diverse Habitats.</title>
        <authorList>
            <person name="Zhu T."/>
            <person name="Hou S."/>
            <person name="Lu X."/>
            <person name="Hess W.R."/>
        </authorList>
    </citation>
    <scope>NUCLEOTIDE SEQUENCE [LARGE SCALE GENOMIC DNA]</scope>
    <source>
        <strain evidence="1 2">NIES-30</strain>
    </source>
</reference>
<dbReference type="OrthoDB" id="122670at2"/>
<comment type="caution">
    <text evidence="1">The sequence shown here is derived from an EMBL/GenBank/DDBJ whole genome shotgun (WGS) entry which is preliminary data.</text>
</comment>
<dbReference type="Proteomes" id="UP000185557">
    <property type="component" value="Unassembled WGS sequence"/>
</dbReference>
<dbReference type="STRING" id="549789.NIES30_11970"/>
<dbReference type="Pfam" id="PF13711">
    <property type="entry name" value="DUF4160"/>
    <property type="match status" value="1"/>
</dbReference>
<dbReference type="InterPro" id="IPR025427">
    <property type="entry name" value="DUF4160"/>
</dbReference>
<dbReference type="AlphaFoldDB" id="A0A1U7J4W5"/>
<evidence type="ECO:0000313" key="1">
    <source>
        <dbReference type="EMBL" id="OKH47699.1"/>
    </source>
</evidence>
<dbReference type="EMBL" id="MRCG01000008">
    <property type="protein sequence ID" value="OKH47699.1"/>
    <property type="molecule type" value="Genomic_DNA"/>
</dbReference>
<evidence type="ECO:0008006" key="3">
    <source>
        <dbReference type="Google" id="ProtNLM"/>
    </source>
</evidence>